<name>A0A6H5HDD6_9HEMI</name>
<gene>
    <name evidence="2" type="ORF">NTEN_LOCUS18535</name>
</gene>
<dbReference type="AlphaFoldDB" id="A0A6H5HDD6"/>
<dbReference type="EMBL" id="CADCXU010027061">
    <property type="protein sequence ID" value="CAB0014000.1"/>
    <property type="molecule type" value="Genomic_DNA"/>
</dbReference>
<evidence type="ECO:0000256" key="1">
    <source>
        <dbReference type="SAM" id="MobiDB-lite"/>
    </source>
</evidence>
<proteinExistence type="predicted"/>
<protein>
    <submittedName>
        <fullName evidence="2">Uncharacterized protein</fullName>
    </submittedName>
</protein>
<sequence>MRIQRFKARSDEFPKEQDELLVSRMQLHLSGGLIGFIQGGKWQIDKQTQQKLSGVGWARRIFNNRHHLQLHHHHHRIQLPHRYHCHCPYQLRHHLHPLHHHHSSATAITTTCNSSSSATITTPPSPHTTPLQESVVGPPREDARRNIPLALF</sequence>
<keyword evidence="3" id="KW-1185">Reference proteome</keyword>
<accession>A0A6H5HDD6</accession>
<evidence type="ECO:0000313" key="2">
    <source>
        <dbReference type="EMBL" id="CAB0014000.1"/>
    </source>
</evidence>
<reference evidence="2 3" key="1">
    <citation type="submission" date="2020-02" db="EMBL/GenBank/DDBJ databases">
        <authorList>
            <person name="Ferguson B K."/>
        </authorList>
    </citation>
    <scope>NUCLEOTIDE SEQUENCE [LARGE SCALE GENOMIC DNA]</scope>
</reference>
<dbReference type="Proteomes" id="UP000479000">
    <property type="component" value="Unassembled WGS sequence"/>
</dbReference>
<feature type="compositionally biased region" description="Low complexity" evidence="1">
    <location>
        <begin position="106"/>
        <end position="122"/>
    </location>
</feature>
<organism evidence="2 3">
    <name type="scientific">Nesidiocoris tenuis</name>
    <dbReference type="NCBI Taxonomy" id="355587"/>
    <lineage>
        <taxon>Eukaryota</taxon>
        <taxon>Metazoa</taxon>
        <taxon>Ecdysozoa</taxon>
        <taxon>Arthropoda</taxon>
        <taxon>Hexapoda</taxon>
        <taxon>Insecta</taxon>
        <taxon>Pterygota</taxon>
        <taxon>Neoptera</taxon>
        <taxon>Paraneoptera</taxon>
        <taxon>Hemiptera</taxon>
        <taxon>Heteroptera</taxon>
        <taxon>Panheteroptera</taxon>
        <taxon>Cimicomorpha</taxon>
        <taxon>Miridae</taxon>
        <taxon>Dicyphina</taxon>
        <taxon>Nesidiocoris</taxon>
    </lineage>
</organism>
<evidence type="ECO:0000313" key="3">
    <source>
        <dbReference type="Proteomes" id="UP000479000"/>
    </source>
</evidence>
<feature type="region of interest" description="Disordered" evidence="1">
    <location>
        <begin position="106"/>
        <end position="144"/>
    </location>
</feature>